<evidence type="ECO:0000256" key="1">
    <source>
        <dbReference type="ARBA" id="ARBA00004496"/>
    </source>
</evidence>
<dbReference type="InterPro" id="IPR006015">
    <property type="entry name" value="Universal_stress_UspA"/>
</dbReference>
<dbReference type="PANTHER" id="PTHR46268:SF23">
    <property type="entry name" value="UNIVERSAL STRESS PROTEIN A-RELATED"/>
    <property type="match status" value="1"/>
</dbReference>
<keyword evidence="4" id="KW-0963">Cytoplasm</keyword>
<sequence length="83" mass="8868">MTLESLATELASAGIPTETRLGHGEVKRELARLVEESEADLLITGSHGHRLLQDLIYGSTTSGLRHLVRVPVLTVPGAKKRGG</sequence>
<comment type="similarity">
    <text evidence="2">Belongs to the universal stress protein A family.</text>
</comment>
<dbReference type="PANTHER" id="PTHR46268">
    <property type="entry name" value="STRESS RESPONSE PROTEIN NHAX"/>
    <property type="match status" value="1"/>
</dbReference>
<gene>
    <name evidence="6" type="ORF">E6K72_01975</name>
</gene>
<dbReference type="Gene3D" id="3.40.50.620">
    <property type="entry name" value="HUPs"/>
    <property type="match status" value="1"/>
</dbReference>
<evidence type="ECO:0000256" key="3">
    <source>
        <dbReference type="ARBA" id="ARBA00011738"/>
    </source>
</evidence>
<evidence type="ECO:0000256" key="2">
    <source>
        <dbReference type="ARBA" id="ARBA00008791"/>
    </source>
</evidence>
<comment type="subcellular location">
    <subcellularLocation>
        <location evidence="1">Cytoplasm</location>
    </subcellularLocation>
</comment>
<proteinExistence type="inferred from homology"/>
<dbReference type="CDD" id="cd00293">
    <property type="entry name" value="USP-like"/>
    <property type="match status" value="1"/>
</dbReference>
<dbReference type="AlphaFoldDB" id="A0A538T5V3"/>
<accession>A0A538T5V3</accession>
<dbReference type="SUPFAM" id="SSF52402">
    <property type="entry name" value="Adenine nucleotide alpha hydrolases-like"/>
    <property type="match status" value="1"/>
</dbReference>
<dbReference type="GO" id="GO:0005737">
    <property type="term" value="C:cytoplasm"/>
    <property type="evidence" value="ECO:0007669"/>
    <property type="project" value="UniProtKB-SubCell"/>
</dbReference>
<name>A0A538T5V3_UNCEI</name>
<evidence type="ECO:0000313" key="6">
    <source>
        <dbReference type="EMBL" id="TMQ59015.1"/>
    </source>
</evidence>
<evidence type="ECO:0000313" key="7">
    <source>
        <dbReference type="Proteomes" id="UP000317716"/>
    </source>
</evidence>
<organism evidence="6 7">
    <name type="scientific">Eiseniibacteriota bacterium</name>
    <dbReference type="NCBI Taxonomy" id="2212470"/>
    <lineage>
        <taxon>Bacteria</taxon>
        <taxon>Candidatus Eiseniibacteriota</taxon>
    </lineage>
</organism>
<dbReference type="PRINTS" id="PR01438">
    <property type="entry name" value="UNVRSLSTRESS"/>
</dbReference>
<dbReference type="Proteomes" id="UP000317716">
    <property type="component" value="Unassembled WGS sequence"/>
</dbReference>
<dbReference type="Pfam" id="PF00582">
    <property type="entry name" value="Usp"/>
    <property type="match status" value="1"/>
</dbReference>
<protein>
    <submittedName>
        <fullName evidence="6">Universal stress protein</fullName>
    </submittedName>
</protein>
<reference evidence="6 7" key="1">
    <citation type="journal article" date="2019" name="Nat. Microbiol.">
        <title>Mediterranean grassland soil C-N compound turnover is dependent on rainfall and depth, and is mediated by genomically divergent microorganisms.</title>
        <authorList>
            <person name="Diamond S."/>
            <person name="Andeer P.F."/>
            <person name="Li Z."/>
            <person name="Crits-Christoph A."/>
            <person name="Burstein D."/>
            <person name="Anantharaman K."/>
            <person name="Lane K.R."/>
            <person name="Thomas B.C."/>
            <person name="Pan C."/>
            <person name="Northen T.R."/>
            <person name="Banfield J.F."/>
        </authorList>
    </citation>
    <scope>NUCLEOTIDE SEQUENCE [LARGE SCALE GENOMIC DNA]</scope>
    <source>
        <strain evidence="6">WS_2</strain>
    </source>
</reference>
<dbReference type="InterPro" id="IPR014729">
    <property type="entry name" value="Rossmann-like_a/b/a_fold"/>
</dbReference>
<feature type="domain" description="UspA" evidence="5">
    <location>
        <begin position="7"/>
        <end position="76"/>
    </location>
</feature>
<dbReference type="InterPro" id="IPR006016">
    <property type="entry name" value="UspA"/>
</dbReference>
<comment type="caution">
    <text evidence="6">The sequence shown here is derived from an EMBL/GenBank/DDBJ whole genome shotgun (WGS) entry which is preliminary data.</text>
</comment>
<comment type="subunit">
    <text evidence="3">Homodimer.</text>
</comment>
<evidence type="ECO:0000256" key="4">
    <source>
        <dbReference type="ARBA" id="ARBA00022490"/>
    </source>
</evidence>
<evidence type="ECO:0000259" key="5">
    <source>
        <dbReference type="Pfam" id="PF00582"/>
    </source>
</evidence>
<dbReference type="EMBL" id="VBOS01000059">
    <property type="protein sequence ID" value="TMQ59015.1"/>
    <property type="molecule type" value="Genomic_DNA"/>
</dbReference>